<sequence>MQTLSVKLQRLLQMPFHDKLNLLYDKLCLLKGVLYYRQVFGHFGRGSTLFRPILLRNPRFMHIGNNVNIRQGARLEVVLGPNSRIPRLHIGNNVNIEQNVHLVCHSRLTISDNVSITGNCAIVDVTHPYSDVNNLTKIGDRILDENSFVEIGYGSFLGFSTIVLPGVRIGKYCIIGAHSVVTHDIPDYSVAAGNPAKLLKQYDAIRGVWQRV</sequence>
<dbReference type="Pfam" id="PF00132">
    <property type="entry name" value="Hexapep"/>
    <property type="match status" value="1"/>
</dbReference>
<reference evidence="1 2" key="1">
    <citation type="submission" date="2020-08" db="EMBL/GenBank/DDBJ databases">
        <title>Edaphobacter telluris sp. nov. and Acidobacterium dinghuensis sp. nov., two acidobacteria isolated from forest soil.</title>
        <authorList>
            <person name="Fu J."/>
            <person name="Qiu L."/>
        </authorList>
    </citation>
    <scope>NUCLEOTIDE SEQUENCE [LARGE SCALE GENOMIC DNA]</scope>
    <source>
        <strain evidence="1">4Y35</strain>
    </source>
</reference>
<keyword evidence="1" id="KW-0808">Transferase</keyword>
<dbReference type="InterPro" id="IPR011004">
    <property type="entry name" value="Trimer_LpxA-like_sf"/>
</dbReference>
<organism evidence="1 2">
    <name type="scientific">Alloacidobacterium dinghuense</name>
    <dbReference type="NCBI Taxonomy" id="2763107"/>
    <lineage>
        <taxon>Bacteria</taxon>
        <taxon>Pseudomonadati</taxon>
        <taxon>Acidobacteriota</taxon>
        <taxon>Terriglobia</taxon>
        <taxon>Terriglobales</taxon>
        <taxon>Acidobacteriaceae</taxon>
        <taxon>Alloacidobacterium</taxon>
    </lineage>
</organism>
<dbReference type="SUPFAM" id="SSF51161">
    <property type="entry name" value="Trimeric LpxA-like enzymes"/>
    <property type="match status" value="1"/>
</dbReference>
<dbReference type="Gene3D" id="2.160.10.10">
    <property type="entry name" value="Hexapeptide repeat proteins"/>
    <property type="match status" value="1"/>
</dbReference>
<dbReference type="EMBL" id="CP060394">
    <property type="protein sequence ID" value="QNI31578.1"/>
    <property type="molecule type" value="Genomic_DNA"/>
</dbReference>
<dbReference type="AlphaFoldDB" id="A0A7G8BGA8"/>
<dbReference type="InterPro" id="IPR051159">
    <property type="entry name" value="Hexapeptide_acetyltransf"/>
</dbReference>
<dbReference type="CDD" id="cd04647">
    <property type="entry name" value="LbH_MAT_like"/>
    <property type="match status" value="1"/>
</dbReference>
<name>A0A7G8BGA8_9BACT</name>
<protein>
    <submittedName>
        <fullName evidence="1">Acyltransferase</fullName>
    </submittedName>
</protein>
<keyword evidence="1" id="KW-0012">Acyltransferase</keyword>
<dbReference type="PANTHER" id="PTHR23416">
    <property type="entry name" value="SIALIC ACID SYNTHASE-RELATED"/>
    <property type="match status" value="1"/>
</dbReference>
<evidence type="ECO:0000313" key="1">
    <source>
        <dbReference type="EMBL" id="QNI31578.1"/>
    </source>
</evidence>
<proteinExistence type="predicted"/>
<evidence type="ECO:0000313" key="2">
    <source>
        <dbReference type="Proteomes" id="UP000515312"/>
    </source>
</evidence>
<dbReference type="GO" id="GO:0016746">
    <property type="term" value="F:acyltransferase activity"/>
    <property type="evidence" value="ECO:0007669"/>
    <property type="project" value="UniProtKB-KW"/>
</dbReference>
<dbReference type="InterPro" id="IPR001451">
    <property type="entry name" value="Hexapep"/>
</dbReference>
<dbReference type="KEGG" id="adin:H7849_21295"/>
<accession>A0A7G8BGA8</accession>
<dbReference type="PANTHER" id="PTHR23416:SF78">
    <property type="entry name" value="LIPOPOLYSACCHARIDE BIOSYNTHESIS O-ACETYL TRANSFERASE WBBJ-RELATED"/>
    <property type="match status" value="1"/>
</dbReference>
<keyword evidence="2" id="KW-1185">Reference proteome</keyword>
<gene>
    <name evidence="1" type="ORF">H7849_21295</name>
</gene>
<dbReference type="Proteomes" id="UP000515312">
    <property type="component" value="Chromosome"/>
</dbReference>